<name>A0A2N5UUC4_9BASI</name>
<dbReference type="PANTHER" id="PTHR11142:SF4">
    <property type="entry name" value="PSEUDOURIDYLATE SYNTHASE 1 HOMOLOG"/>
    <property type="match status" value="1"/>
</dbReference>
<comment type="similarity">
    <text evidence="1">Belongs to the tRNA pseudouridine synthase TruA family.</text>
</comment>
<evidence type="ECO:0000256" key="3">
    <source>
        <dbReference type="ARBA" id="ARBA00023235"/>
    </source>
</evidence>
<dbReference type="NCBIfam" id="TIGR00071">
    <property type="entry name" value="hisT_truA"/>
    <property type="match status" value="1"/>
</dbReference>
<dbReference type="Gene3D" id="3.30.70.660">
    <property type="entry name" value="Pseudouridine synthase I, catalytic domain, C-terminal subdomain"/>
    <property type="match status" value="1"/>
</dbReference>
<dbReference type="GO" id="GO:1990481">
    <property type="term" value="P:mRNA pseudouridine synthesis"/>
    <property type="evidence" value="ECO:0007669"/>
    <property type="project" value="TreeGrafter"/>
</dbReference>
<feature type="compositionally biased region" description="Basic and acidic residues" evidence="6">
    <location>
        <begin position="461"/>
        <end position="496"/>
    </location>
</feature>
<feature type="compositionally biased region" description="Basic residues" evidence="6">
    <location>
        <begin position="386"/>
        <end position="395"/>
    </location>
</feature>
<keyword evidence="3" id="KW-0413">Isomerase</keyword>
<organism evidence="8 9">
    <name type="scientific">Puccinia coronata f. sp. avenae</name>
    <dbReference type="NCBI Taxonomy" id="200324"/>
    <lineage>
        <taxon>Eukaryota</taxon>
        <taxon>Fungi</taxon>
        <taxon>Dikarya</taxon>
        <taxon>Basidiomycota</taxon>
        <taxon>Pucciniomycotina</taxon>
        <taxon>Pucciniomycetes</taxon>
        <taxon>Pucciniales</taxon>
        <taxon>Pucciniaceae</taxon>
        <taxon>Puccinia</taxon>
    </lineage>
</organism>
<sequence>MENHESGKRKRDDSEQAVADSSDGRLPKRKVAVMIGYYGRGYRGSQINPNSRTIEGTLLDAFVSAGCITKDNASHPSKVGLQRAARTDANVSACCNLISLKLILTPAQLVQKDDQNQQQEHEKDDSLQKSLIEEHSKTSYYPLIRHINSFLPKHLKVWEIIRVQKSFNPRAFCDSRVYEYSLPTWLFLPPKPGSPLSERLNLDQQQDHDDPETNWWKDHSDLLEKDFKSIQAEKRASYRISQLMISRIQSVLDQFKGTHNFHNLTVGKAFTEKNAVRIMKDFNISKPFLVQEDTVKSSHQKPLETSKTEWISITFHGQSFMLHQIRKMIGLLVLVCRTRTPITIVKQLYGPKKVSIPKAPGIGLILRKLNFHGYNKKVQQMNQQSLKRKHKRKKGASQEDDDQEIMWDSIDCDRFEALFEHFKMHTLAKKIFVNHVSHAADDELPASKPSPTATALNLADLDTHKEEEDGKKGEDDKKGEDTKKEEDNKKEEKKSNLDIPPSTKSPEPIRASNVNRGDGDDEDGNADEDDGDVVPPEKLEGEDPFGVWMNYLDVYTGSDLDFLNPDGVLPDK</sequence>
<dbReference type="PANTHER" id="PTHR11142">
    <property type="entry name" value="PSEUDOURIDYLATE SYNTHASE"/>
    <property type="match status" value="1"/>
</dbReference>
<evidence type="ECO:0000256" key="4">
    <source>
        <dbReference type="PIRSR" id="PIRSR641708-1"/>
    </source>
</evidence>
<dbReference type="InterPro" id="IPR001406">
    <property type="entry name" value="PsdUridine_synth_TruA"/>
</dbReference>
<feature type="region of interest" description="Disordered" evidence="6">
    <location>
        <begin position="443"/>
        <end position="545"/>
    </location>
</feature>
<dbReference type="EMBL" id="PGCI01000090">
    <property type="protein sequence ID" value="PLW41369.1"/>
    <property type="molecule type" value="Genomic_DNA"/>
</dbReference>
<dbReference type="AlphaFoldDB" id="A0A2N5UUC4"/>
<proteinExistence type="inferred from homology"/>
<evidence type="ECO:0000256" key="2">
    <source>
        <dbReference type="ARBA" id="ARBA00022694"/>
    </source>
</evidence>
<evidence type="ECO:0000256" key="6">
    <source>
        <dbReference type="SAM" id="MobiDB-lite"/>
    </source>
</evidence>
<dbReference type="Pfam" id="PF01416">
    <property type="entry name" value="PseudoU_synth_1"/>
    <property type="match status" value="1"/>
</dbReference>
<dbReference type="SUPFAM" id="SSF55120">
    <property type="entry name" value="Pseudouridine synthase"/>
    <property type="match status" value="1"/>
</dbReference>
<feature type="compositionally biased region" description="Acidic residues" evidence="6">
    <location>
        <begin position="519"/>
        <end position="532"/>
    </location>
</feature>
<dbReference type="CDD" id="cd02568">
    <property type="entry name" value="PseudoU_synth_PUS1_PUS2"/>
    <property type="match status" value="1"/>
</dbReference>
<reference evidence="8 9" key="1">
    <citation type="submission" date="2017-11" db="EMBL/GenBank/DDBJ databases">
        <title>De novo assembly and phasing of dikaryotic genomes from two isolates of Puccinia coronata f. sp. avenae, the causal agent of oat crown rust.</title>
        <authorList>
            <person name="Miller M.E."/>
            <person name="Zhang Y."/>
            <person name="Omidvar V."/>
            <person name="Sperschneider J."/>
            <person name="Schwessinger B."/>
            <person name="Raley C."/>
            <person name="Palmer J.M."/>
            <person name="Garnica D."/>
            <person name="Upadhyaya N."/>
            <person name="Rathjen J."/>
            <person name="Taylor J.M."/>
            <person name="Park R.F."/>
            <person name="Dodds P.N."/>
            <person name="Hirsch C.D."/>
            <person name="Kianian S.F."/>
            <person name="Figueroa M."/>
        </authorList>
    </citation>
    <scope>NUCLEOTIDE SEQUENCE [LARGE SCALE GENOMIC DNA]</scope>
    <source>
        <strain evidence="8">12SD80</strain>
    </source>
</reference>
<feature type="binding site" evidence="5">
    <location>
        <position position="178"/>
    </location>
    <ligand>
        <name>substrate</name>
    </ligand>
</feature>
<dbReference type="InterPro" id="IPR020094">
    <property type="entry name" value="TruA/RsuA/RluB/E/F_N"/>
</dbReference>
<feature type="active site" description="Nucleophile" evidence="4">
    <location>
        <position position="88"/>
    </location>
</feature>
<dbReference type="Proteomes" id="UP000235392">
    <property type="component" value="Unassembled WGS sequence"/>
</dbReference>
<protein>
    <recommendedName>
        <fullName evidence="7">Pseudouridine synthase I TruA alpha/beta domain-containing protein</fullName>
    </recommendedName>
</protein>
<dbReference type="InterPro" id="IPR020103">
    <property type="entry name" value="PsdUridine_synth_cat_dom_sf"/>
</dbReference>
<evidence type="ECO:0000313" key="8">
    <source>
        <dbReference type="EMBL" id="PLW41369.1"/>
    </source>
</evidence>
<evidence type="ECO:0000313" key="9">
    <source>
        <dbReference type="Proteomes" id="UP000235392"/>
    </source>
</evidence>
<dbReference type="GO" id="GO:0003723">
    <property type="term" value="F:RNA binding"/>
    <property type="evidence" value="ECO:0007669"/>
    <property type="project" value="InterPro"/>
</dbReference>
<feature type="region of interest" description="Disordered" evidence="6">
    <location>
        <begin position="381"/>
        <end position="401"/>
    </location>
</feature>
<feature type="domain" description="Pseudouridine synthase I TruA alpha/beta" evidence="7">
    <location>
        <begin position="254"/>
        <end position="371"/>
    </location>
</feature>
<gene>
    <name evidence="8" type="ORF">PCASD_08892</name>
</gene>
<dbReference type="InterPro" id="IPR020095">
    <property type="entry name" value="PsdUridine_synth_TruA_C"/>
</dbReference>
<evidence type="ECO:0000259" key="7">
    <source>
        <dbReference type="Pfam" id="PF01416"/>
    </source>
</evidence>
<dbReference type="GO" id="GO:0031119">
    <property type="term" value="P:tRNA pseudouridine synthesis"/>
    <property type="evidence" value="ECO:0007669"/>
    <property type="project" value="InterPro"/>
</dbReference>
<dbReference type="GO" id="GO:0009982">
    <property type="term" value="F:pseudouridine synthase activity"/>
    <property type="evidence" value="ECO:0007669"/>
    <property type="project" value="InterPro"/>
</dbReference>
<dbReference type="InterPro" id="IPR041708">
    <property type="entry name" value="PUS1/PUS2-like"/>
</dbReference>
<keyword evidence="2" id="KW-0819">tRNA processing</keyword>
<comment type="caution">
    <text evidence="8">The sequence shown here is derived from an EMBL/GenBank/DDBJ whole genome shotgun (WGS) entry which is preliminary data.</text>
</comment>
<accession>A0A2N5UUC4</accession>
<dbReference type="InterPro" id="IPR020097">
    <property type="entry name" value="PsdUridine_synth_TruA_a/b_dom"/>
</dbReference>
<evidence type="ECO:0000256" key="5">
    <source>
        <dbReference type="PIRSR" id="PIRSR641708-2"/>
    </source>
</evidence>
<evidence type="ECO:0000256" key="1">
    <source>
        <dbReference type="ARBA" id="ARBA00009375"/>
    </source>
</evidence>
<dbReference type="Gene3D" id="3.30.70.580">
    <property type="entry name" value="Pseudouridine synthase I, catalytic domain, N-terminal subdomain"/>
    <property type="match status" value="1"/>
</dbReference>
<feature type="compositionally biased region" description="Basic and acidic residues" evidence="6">
    <location>
        <begin position="1"/>
        <end position="14"/>
    </location>
</feature>
<feature type="region of interest" description="Disordered" evidence="6">
    <location>
        <begin position="1"/>
        <end position="25"/>
    </location>
</feature>
<dbReference type="GO" id="GO:0005634">
    <property type="term" value="C:nucleus"/>
    <property type="evidence" value="ECO:0007669"/>
    <property type="project" value="TreeGrafter"/>
</dbReference>